<evidence type="ECO:0000313" key="3">
    <source>
        <dbReference type="Proteomes" id="UP000320244"/>
    </source>
</evidence>
<dbReference type="AlphaFoldDB" id="A0A563DUR5"/>
<evidence type="ECO:0000313" key="2">
    <source>
        <dbReference type="EMBL" id="TWP33701.1"/>
    </source>
</evidence>
<accession>A0A563DUR5</accession>
<comment type="caution">
    <text evidence="2">The sequence shown here is derived from an EMBL/GenBank/DDBJ whole genome shotgun (WGS) entry which is preliminary data.</text>
</comment>
<sequence>MNDKLNIQLDQGEQSALVAWTSFAVTFGATRALTHWIRAGHGPKGGGMSVGGRHFHHYNIGIALLTGIGVLAIRGQAQDERHPATALSYGMATALIADEAALLIDLEDVYWAKQGRTSVDIAIGIIALGGVAITGSSFWPAAAREIRDWRQGN</sequence>
<evidence type="ECO:0008006" key="4">
    <source>
        <dbReference type="Google" id="ProtNLM"/>
    </source>
</evidence>
<name>A0A563DUR5_9MICO</name>
<keyword evidence="1" id="KW-1133">Transmembrane helix</keyword>
<protein>
    <recommendedName>
        <fullName evidence="4">Integral membrane protein</fullName>
    </recommendedName>
</protein>
<dbReference type="OrthoDB" id="8535577at2"/>
<dbReference type="Proteomes" id="UP000320244">
    <property type="component" value="Unassembled WGS sequence"/>
</dbReference>
<keyword evidence="3" id="KW-1185">Reference proteome</keyword>
<feature type="transmembrane region" description="Helical" evidence="1">
    <location>
        <begin position="55"/>
        <end position="74"/>
    </location>
</feature>
<keyword evidence="1" id="KW-0812">Transmembrane</keyword>
<reference evidence="2 3" key="1">
    <citation type="submission" date="2019-05" db="EMBL/GenBank/DDBJ databases">
        <authorList>
            <person name="Lee S.D."/>
        </authorList>
    </citation>
    <scope>NUCLEOTIDE SEQUENCE [LARGE SCALE GENOMIC DNA]</scope>
    <source>
        <strain evidence="2 3">C5-26</strain>
    </source>
</reference>
<keyword evidence="1" id="KW-0472">Membrane</keyword>
<dbReference type="EMBL" id="VCQV01000037">
    <property type="protein sequence ID" value="TWP33701.1"/>
    <property type="molecule type" value="Genomic_DNA"/>
</dbReference>
<feature type="transmembrane region" description="Helical" evidence="1">
    <location>
        <begin position="121"/>
        <end position="142"/>
    </location>
</feature>
<reference evidence="2 3" key="2">
    <citation type="submission" date="2019-08" db="EMBL/GenBank/DDBJ databases">
        <title>Jejuicoccus antrihumi gen. nov., sp. nov., a new member of the family Dermacoccaceae isolated from a cave.</title>
        <authorList>
            <person name="Schumann P."/>
            <person name="Kim I.S."/>
        </authorList>
    </citation>
    <scope>NUCLEOTIDE SEQUENCE [LARGE SCALE GENOMIC DNA]</scope>
    <source>
        <strain evidence="2 3">C5-26</strain>
    </source>
</reference>
<proteinExistence type="predicted"/>
<feature type="transmembrane region" description="Helical" evidence="1">
    <location>
        <begin position="86"/>
        <end position="106"/>
    </location>
</feature>
<evidence type="ECO:0000256" key="1">
    <source>
        <dbReference type="SAM" id="Phobius"/>
    </source>
</evidence>
<organism evidence="2 3">
    <name type="scientific">Leekyejoonella antrihumi</name>
    <dbReference type="NCBI Taxonomy" id="1660198"/>
    <lineage>
        <taxon>Bacteria</taxon>
        <taxon>Bacillati</taxon>
        <taxon>Actinomycetota</taxon>
        <taxon>Actinomycetes</taxon>
        <taxon>Micrococcales</taxon>
        <taxon>Dermacoccaceae</taxon>
        <taxon>Leekyejoonella</taxon>
    </lineage>
</organism>
<gene>
    <name evidence="2" type="ORF">FGL98_20330</name>
</gene>